<evidence type="ECO:0000256" key="2">
    <source>
        <dbReference type="ARBA" id="ARBA00004651"/>
    </source>
</evidence>
<dbReference type="Gene3D" id="1.10.287.130">
    <property type="match status" value="1"/>
</dbReference>
<dbReference type="CDD" id="cd00082">
    <property type="entry name" value="HisKA"/>
    <property type="match status" value="1"/>
</dbReference>
<feature type="domain" description="Histidine kinase" evidence="11">
    <location>
        <begin position="312"/>
        <end position="527"/>
    </location>
</feature>
<keyword evidence="7" id="KW-0547">Nucleotide-binding</keyword>
<dbReference type="SMART" id="SM00388">
    <property type="entry name" value="HisKA"/>
    <property type="match status" value="1"/>
</dbReference>
<dbReference type="GO" id="GO:0016301">
    <property type="term" value="F:kinase activity"/>
    <property type="evidence" value="ECO:0007669"/>
    <property type="project" value="UniProtKB-KW"/>
</dbReference>
<evidence type="ECO:0000256" key="4">
    <source>
        <dbReference type="ARBA" id="ARBA00022475"/>
    </source>
</evidence>
<dbReference type="InterPro" id="IPR003660">
    <property type="entry name" value="HAMP_dom"/>
</dbReference>
<keyword evidence="5" id="KW-0597">Phosphoprotein</keyword>
<dbReference type="SUPFAM" id="SSF55874">
    <property type="entry name" value="ATPase domain of HSP90 chaperone/DNA topoisomerase II/histidine kinase"/>
    <property type="match status" value="1"/>
</dbReference>
<evidence type="ECO:0000259" key="12">
    <source>
        <dbReference type="PROSITE" id="PS50885"/>
    </source>
</evidence>
<dbReference type="Pfam" id="PF02518">
    <property type="entry name" value="HATPase_c"/>
    <property type="match status" value="1"/>
</dbReference>
<sequence>MIRAFSILWFAVFVPIILLILPTGINPIQLLNEWFSADFHKQTYRVKFELVTNQLLELPQDQWQNKINSYAPHFGYPIELQKLDDYQYDPELHQALNNGDIEFLFGDPMALVQRVGNSNQVLYFALNESSELAVLNQAKGSLFLAIEDLHRFPQEEWQQRLETQVTHVPFRVKLKSYQALSSEAQAAIGDKSNEMVAFFGTSGLIELLAPVSEDIWLHVEDNLSSTTQMKHISAIIVAFFLIVSFALFMWVYPLWRDLKRLVATSNEFGNGVLSKRASTSKLSVISQLSESFNHMADNIEKLIAGQKDLTNSIAHDLRTPLYRLRFALEMMEDEETPDAQKQKYRNTAYSSIEDLDHLINQTLLLSRYNRVADINHFSHSCFAQELLTEVDYFKLEHTDLDTHFYCSPDLKDQQLFLDNKGLMRAVKNLLANASRFAETTITISFLIEDEHYKIWVEDDGKGIPSKHAEKIFEPFQQLDNDERNSDKGHGLGLAIVKQIMVLHKGQVSVRESDSNGALFELSWPVHALSPSNHEEM</sequence>
<name>A0ABY4X0G4_9GAMM</name>
<dbReference type="PANTHER" id="PTHR44936:SF10">
    <property type="entry name" value="SENSOR PROTEIN RSTB"/>
    <property type="match status" value="1"/>
</dbReference>
<dbReference type="Gene3D" id="6.10.340.10">
    <property type="match status" value="1"/>
</dbReference>
<dbReference type="PROSITE" id="PS50885">
    <property type="entry name" value="HAMP"/>
    <property type="match status" value="1"/>
</dbReference>
<keyword evidence="10" id="KW-0812">Transmembrane</keyword>
<dbReference type="Pfam" id="PF00512">
    <property type="entry name" value="HisKA"/>
    <property type="match status" value="1"/>
</dbReference>
<evidence type="ECO:0000256" key="9">
    <source>
        <dbReference type="ARBA" id="ARBA00022840"/>
    </source>
</evidence>
<dbReference type="InterPro" id="IPR003661">
    <property type="entry name" value="HisK_dim/P_dom"/>
</dbReference>
<dbReference type="InterPro" id="IPR036890">
    <property type="entry name" value="HATPase_C_sf"/>
</dbReference>
<dbReference type="InterPro" id="IPR003594">
    <property type="entry name" value="HATPase_dom"/>
</dbReference>
<evidence type="ECO:0000256" key="10">
    <source>
        <dbReference type="SAM" id="Phobius"/>
    </source>
</evidence>
<evidence type="ECO:0000256" key="1">
    <source>
        <dbReference type="ARBA" id="ARBA00000085"/>
    </source>
</evidence>
<evidence type="ECO:0000256" key="3">
    <source>
        <dbReference type="ARBA" id="ARBA00012438"/>
    </source>
</evidence>
<dbReference type="PANTHER" id="PTHR44936">
    <property type="entry name" value="SENSOR PROTEIN CREC"/>
    <property type="match status" value="1"/>
</dbReference>
<keyword evidence="10" id="KW-0472">Membrane</keyword>
<evidence type="ECO:0000256" key="8">
    <source>
        <dbReference type="ARBA" id="ARBA00022777"/>
    </source>
</evidence>
<dbReference type="SMART" id="SM00387">
    <property type="entry name" value="HATPase_c"/>
    <property type="match status" value="1"/>
</dbReference>
<comment type="catalytic activity">
    <reaction evidence="1">
        <text>ATP + protein L-histidine = ADP + protein N-phospho-L-histidine.</text>
        <dbReference type="EC" id="2.7.13.3"/>
    </reaction>
</comment>
<dbReference type="InterPro" id="IPR004358">
    <property type="entry name" value="Sig_transdc_His_kin-like_C"/>
</dbReference>
<keyword evidence="8 13" id="KW-0418">Kinase</keyword>
<comment type="subcellular location">
    <subcellularLocation>
        <location evidence="2">Cell membrane</location>
        <topology evidence="2">Multi-pass membrane protein</topology>
    </subcellularLocation>
</comment>
<dbReference type="PRINTS" id="PR00344">
    <property type="entry name" value="BCTRLSENSOR"/>
</dbReference>
<evidence type="ECO:0000259" key="11">
    <source>
        <dbReference type="PROSITE" id="PS50109"/>
    </source>
</evidence>
<keyword evidence="6" id="KW-0808">Transferase</keyword>
<dbReference type="Proteomes" id="UP001056255">
    <property type="component" value="Chromosome II"/>
</dbReference>
<feature type="transmembrane region" description="Helical" evidence="10">
    <location>
        <begin position="7"/>
        <end position="25"/>
    </location>
</feature>
<dbReference type="EMBL" id="CP082276">
    <property type="protein sequence ID" value="USH04740.1"/>
    <property type="molecule type" value="Genomic_DNA"/>
</dbReference>
<dbReference type="RefSeq" id="WP_251880836.1">
    <property type="nucleotide sequence ID" value="NZ_CP082276.1"/>
</dbReference>
<dbReference type="EC" id="2.7.13.3" evidence="3"/>
<feature type="transmembrane region" description="Helical" evidence="10">
    <location>
        <begin position="232"/>
        <end position="252"/>
    </location>
</feature>
<gene>
    <name evidence="13" type="ORF">K6Q96_23800</name>
</gene>
<accession>A0ABY4X0G4</accession>
<reference evidence="13" key="1">
    <citation type="submission" date="2021-08" db="EMBL/GenBank/DDBJ databases">
        <authorList>
            <person name="Sakaguchi M."/>
            <person name="Kikuchi T."/>
            <person name="Urbanczyk H."/>
        </authorList>
    </citation>
    <scope>NUCLEOTIDE SEQUENCE</scope>
    <source>
        <strain evidence="13">020920N</strain>
    </source>
</reference>
<keyword evidence="14" id="KW-1185">Reference proteome</keyword>
<organism evidence="13 14">
    <name type="scientific">Grimontia kaedaensis</name>
    <dbReference type="NCBI Taxonomy" id="2872157"/>
    <lineage>
        <taxon>Bacteria</taxon>
        <taxon>Pseudomonadati</taxon>
        <taxon>Pseudomonadota</taxon>
        <taxon>Gammaproteobacteria</taxon>
        <taxon>Vibrionales</taxon>
        <taxon>Vibrionaceae</taxon>
        <taxon>Grimontia</taxon>
    </lineage>
</organism>
<dbReference type="SUPFAM" id="SSF47384">
    <property type="entry name" value="Homodimeric domain of signal transducing histidine kinase"/>
    <property type="match status" value="1"/>
</dbReference>
<evidence type="ECO:0000313" key="14">
    <source>
        <dbReference type="Proteomes" id="UP001056255"/>
    </source>
</evidence>
<keyword evidence="4" id="KW-1003">Cell membrane</keyword>
<keyword evidence="9" id="KW-0067">ATP-binding</keyword>
<keyword evidence="10" id="KW-1133">Transmembrane helix</keyword>
<evidence type="ECO:0000256" key="5">
    <source>
        <dbReference type="ARBA" id="ARBA00022553"/>
    </source>
</evidence>
<evidence type="ECO:0000256" key="7">
    <source>
        <dbReference type="ARBA" id="ARBA00022741"/>
    </source>
</evidence>
<proteinExistence type="predicted"/>
<dbReference type="InterPro" id="IPR050980">
    <property type="entry name" value="2C_sensor_his_kinase"/>
</dbReference>
<evidence type="ECO:0000256" key="6">
    <source>
        <dbReference type="ARBA" id="ARBA00022679"/>
    </source>
</evidence>
<protein>
    <recommendedName>
        <fullName evidence="3">histidine kinase</fullName>
        <ecNumber evidence="3">2.7.13.3</ecNumber>
    </recommendedName>
</protein>
<dbReference type="InterPro" id="IPR005467">
    <property type="entry name" value="His_kinase_dom"/>
</dbReference>
<dbReference type="Gene3D" id="3.30.565.10">
    <property type="entry name" value="Histidine kinase-like ATPase, C-terminal domain"/>
    <property type="match status" value="1"/>
</dbReference>
<dbReference type="SMART" id="SM00304">
    <property type="entry name" value="HAMP"/>
    <property type="match status" value="1"/>
</dbReference>
<dbReference type="InterPro" id="IPR036097">
    <property type="entry name" value="HisK_dim/P_sf"/>
</dbReference>
<evidence type="ECO:0000313" key="13">
    <source>
        <dbReference type="EMBL" id="USH04740.1"/>
    </source>
</evidence>
<dbReference type="CDD" id="cd06225">
    <property type="entry name" value="HAMP"/>
    <property type="match status" value="1"/>
</dbReference>
<dbReference type="PROSITE" id="PS50109">
    <property type="entry name" value="HIS_KIN"/>
    <property type="match status" value="1"/>
</dbReference>
<feature type="domain" description="HAMP" evidence="12">
    <location>
        <begin position="252"/>
        <end position="304"/>
    </location>
</feature>